<gene>
    <name evidence="2" type="primary">mobA</name>
</gene>
<name>A0A0E3KAT5_ENTFL</name>
<dbReference type="InterPro" id="IPR005094">
    <property type="entry name" value="Endonuclease_MobA/VirD2"/>
</dbReference>
<dbReference type="Pfam" id="PF03432">
    <property type="entry name" value="Relaxase"/>
    <property type="match status" value="1"/>
</dbReference>
<dbReference type="EMBL" id="KP399637">
    <property type="protein sequence ID" value="AKA86786.1"/>
    <property type="molecule type" value="Genomic_DNA"/>
</dbReference>
<dbReference type="AlphaFoldDB" id="A0A0E3KAT5"/>
<sequence length="433" mass="52145">MSIVKIQSVKRLDQAIQYIQQETKTRNDLISTFGCDRDFILEDFNHLYEKRKTLLRKETKNKAKMIIQSFDFEENITPEEVHKIGVEFADNYLKGEHQYIIATHIDTNYIHNHIIFNQVEMDSLLLFDTSRRNTIDNLRHENDQLSKKYHLIIPQEKKHEDKLHYISQREQRARLKGTSFKEKLESAIDQAVEKSETYDQFIEEMDQAGFKPKQGKYLAFLNEKTNRYMRTKTLGMNYTENSIRYRIEHKNFQIYKFDYTLKTKAIDKTEAKYANNYGLRKWATKQNILHLQEISHLVFNEHKSLEEIEEIQKTESEFVQFIENNLQEKDEILHDLKHKEHAFSDYQASARLIADYKAATNKQEFKSDHYQEFKTFDNAKKDLNHLKKQYSIYTFEELQVYKESILKDRSMLYKHFTAIQRQQDLEKQNKRKK</sequence>
<organism evidence="2">
    <name type="scientific">Enterococcus faecalis</name>
    <name type="common">Streptococcus faecalis</name>
    <dbReference type="NCBI Taxonomy" id="1351"/>
    <lineage>
        <taxon>Bacteria</taxon>
        <taxon>Bacillati</taxon>
        <taxon>Bacillota</taxon>
        <taxon>Bacilli</taxon>
        <taxon>Lactobacillales</taxon>
        <taxon>Enterococcaceae</taxon>
        <taxon>Enterococcus</taxon>
    </lineage>
</organism>
<protein>
    <submittedName>
        <fullName evidence="2">Relaxase/mobilization nuclease family protein</fullName>
    </submittedName>
</protein>
<evidence type="ECO:0000259" key="1">
    <source>
        <dbReference type="Pfam" id="PF03432"/>
    </source>
</evidence>
<dbReference type="RefSeq" id="WP_065813858.1">
    <property type="nucleotide sequence ID" value="NZ_AP018542.1"/>
</dbReference>
<keyword evidence="2" id="KW-0614">Plasmid</keyword>
<reference evidence="2" key="1">
    <citation type="journal article" date="2015" name="J. Antimicrob. Chemother.">
        <title>A novel gene, optrA, that confers transferable resistance to oxazolidinones and phenicols and its presence in Enterococcus faecalis and Enterococcus faecium of human and animal origin.</title>
        <authorList>
            <person name="Wang Y."/>
            <person name="Lv Y."/>
            <person name="Cai J."/>
            <person name="Schwarz S."/>
            <person name="Cui L."/>
            <person name="Hu Z."/>
            <person name="Zhang R."/>
            <person name="Li J."/>
            <person name="Zhao Q."/>
            <person name="He T."/>
            <person name="Wang D."/>
            <person name="Wang Z."/>
            <person name="Shen Y."/>
            <person name="Li Y."/>
            <person name="Fessler A.T."/>
            <person name="Wu C."/>
            <person name="Yu H."/>
            <person name="Deng X."/>
            <person name="Xia X."/>
            <person name="Shen J."/>
        </authorList>
    </citation>
    <scope>NUCLEOTIDE SEQUENCE</scope>
    <source>
        <strain evidence="2">E394</strain>
        <plasmid evidence="2">pE394</plasmid>
    </source>
</reference>
<feature type="domain" description="MobA/VirD2-like nuclease" evidence="1">
    <location>
        <begin position="18"/>
        <end position="151"/>
    </location>
</feature>
<evidence type="ECO:0000313" key="2">
    <source>
        <dbReference type="EMBL" id="AKA86786.1"/>
    </source>
</evidence>
<geneLocation type="plasmid" evidence="2">
    <name>pE394</name>
</geneLocation>
<proteinExistence type="predicted"/>
<accession>A0A0E3KAT5</accession>